<sequence>MQSIVILKSVEMSNTPSFDAGQKVRVNAEIADMLVDRGFAKYDIDEKPVTDKAKEFKAKKITAKPKITNT</sequence>
<evidence type="ECO:0000313" key="1">
    <source>
        <dbReference type="EMBL" id="OGM05593.1"/>
    </source>
</evidence>
<reference evidence="1 2" key="1">
    <citation type="journal article" date="2016" name="Nat. Commun.">
        <title>Thousands of microbial genomes shed light on interconnected biogeochemical processes in an aquifer system.</title>
        <authorList>
            <person name="Anantharaman K."/>
            <person name="Brown C.T."/>
            <person name="Hug L.A."/>
            <person name="Sharon I."/>
            <person name="Castelle C.J."/>
            <person name="Probst A.J."/>
            <person name="Thomas B.C."/>
            <person name="Singh A."/>
            <person name="Wilkins M.J."/>
            <person name="Karaoz U."/>
            <person name="Brodie E.L."/>
            <person name="Williams K.H."/>
            <person name="Hubbard S.S."/>
            <person name="Banfield J.F."/>
        </authorList>
    </citation>
    <scope>NUCLEOTIDE SEQUENCE [LARGE SCALE GENOMIC DNA]</scope>
</reference>
<name>A0A1F7WS10_9BACT</name>
<dbReference type="EMBL" id="MGFM01000032">
    <property type="protein sequence ID" value="OGM05593.1"/>
    <property type="molecule type" value="Genomic_DNA"/>
</dbReference>
<protein>
    <submittedName>
        <fullName evidence="1">Uncharacterized protein</fullName>
    </submittedName>
</protein>
<dbReference type="Proteomes" id="UP000178812">
    <property type="component" value="Unassembled WGS sequence"/>
</dbReference>
<dbReference type="AlphaFoldDB" id="A0A1F7WS10"/>
<organism evidence="1 2">
    <name type="scientific">Candidatus Woesebacteria bacterium GWB1_43_5</name>
    <dbReference type="NCBI Taxonomy" id="1802474"/>
    <lineage>
        <taxon>Bacteria</taxon>
        <taxon>Candidatus Woeseibacteriota</taxon>
    </lineage>
</organism>
<comment type="caution">
    <text evidence="1">The sequence shown here is derived from an EMBL/GenBank/DDBJ whole genome shotgun (WGS) entry which is preliminary data.</text>
</comment>
<accession>A0A1F7WS10</accession>
<evidence type="ECO:0000313" key="2">
    <source>
        <dbReference type="Proteomes" id="UP000178812"/>
    </source>
</evidence>
<proteinExistence type="predicted"/>
<gene>
    <name evidence="1" type="ORF">A2125_02235</name>
</gene>